<protein>
    <submittedName>
        <fullName evidence="1">Uncharacterized protein</fullName>
    </submittedName>
</protein>
<comment type="caution">
    <text evidence="1">The sequence shown here is derived from an EMBL/GenBank/DDBJ whole genome shotgun (WGS) entry which is preliminary data.</text>
</comment>
<reference evidence="1 2" key="1">
    <citation type="submission" date="2024-06" db="EMBL/GenBank/DDBJ databases">
        <title>A chromosome-level genome assembly of beet webworm, Loxostege sticticalis.</title>
        <authorList>
            <person name="Zhang Y."/>
        </authorList>
    </citation>
    <scope>NUCLEOTIDE SEQUENCE [LARGE SCALE GENOMIC DNA]</scope>
    <source>
        <strain evidence="1">AQ026</strain>
        <tissue evidence="1">Whole body</tissue>
    </source>
</reference>
<sequence>MDLQELYDELREMDITDPLCMDKVFAYYDEINREVDEYMQVLVQKLSHAIITWDQPWYQLTSQITRNKIENREGMPKFLLDPLTKDECELIKKNWRKLVKKFHIPDKLTCFAQWKNKTQCRRVSAEENVRRFINSYLARGLKRTIPQVHQYVVNQIAYPPKGRYTEDEEKVMEICFYHNPHKAVQISARVLNRGPRGILQKFYEAINGKPENSRIKWNISLATQFIKLLMEYTGESLEGLLNKHFPISVWREVASHFGTQAHYLRHFWYTSLHCQLFVKYDVTLRRVRRRVFKILRRSPYKYWTDIRWKEVSAQFPRGFTFQFLYRITVRIFRKGRIHIKLPLEEVVNIGLQITNNKKYGNKRLKTLVLNEQGHLEVIQYSQKL</sequence>
<dbReference type="Proteomes" id="UP001549920">
    <property type="component" value="Unassembled WGS sequence"/>
</dbReference>
<dbReference type="EMBL" id="JBEUOH010000002">
    <property type="protein sequence ID" value="KAL0901300.1"/>
    <property type="molecule type" value="Genomic_DNA"/>
</dbReference>
<accession>A0ABR3IJQ1</accession>
<evidence type="ECO:0000313" key="2">
    <source>
        <dbReference type="Proteomes" id="UP001549920"/>
    </source>
</evidence>
<name>A0ABR3IJQ1_LOXSC</name>
<organism evidence="1 2">
    <name type="scientific">Loxostege sticticalis</name>
    <name type="common">Beet webworm moth</name>
    <dbReference type="NCBI Taxonomy" id="481309"/>
    <lineage>
        <taxon>Eukaryota</taxon>
        <taxon>Metazoa</taxon>
        <taxon>Ecdysozoa</taxon>
        <taxon>Arthropoda</taxon>
        <taxon>Hexapoda</taxon>
        <taxon>Insecta</taxon>
        <taxon>Pterygota</taxon>
        <taxon>Neoptera</taxon>
        <taxon>Endopterygota</taxon>
        <taxon>Lepidoptera</taxon>
        <taxon>Glossata</taxon>
        <taxon>Ditrysia</taxon>
        <taxon>Pyraloidea</taxon>
        <taxon>Crambidae</taxon>
        <taxon>Pyraustinae</taxon>
        <taxon>Loxostege</taxon>
    </lineage>
</organism>
<gene>
    <name evidence="1" type="ORF">ABMA27_006589</name>
</gene>
<keyword evidence="2" id="KW-1185">Reference proteome</keyword>
<evidence type="ECO:0000313" key="1">
    <source>
        <dbReference type="EMBL" id="KAL0901300.1"/>
    </source>
</evidence>
<proteinExistence type="predicted"/>